<dbReference type="PANTHER" id="PTHR43591:SF102">
    <property type="entry name" value="S-ADENOSYL-L-METHIONINE-DEPENDENT METHYLTRANSFERASE"/>
    <property type="match status" value="1"/>
</dbReference>
<dbReference type="RefSeq" id="XP_040720900.1">
    <property type="nucleotide sequence ID" value="XM_040854925.1"/>
</dbReference>
<dbReference type="GeneID" id="63771137"/>
<dbReference type="Gene3D" id="3.40.50.150">
    <property type="entry name" value="Vaccinia Virus protein VP39"/>
    <property type="match status" value="1"/>
</dbReference>
<proteinExistence type="inferred from homology"/>
<dbReference type="Pfam" id="PF13489">
    <property type="entry name" value="Methyltransf_23"/>
    <property type="match status" value="1"/>
</dbReference>
<evidence type="ECO:0000256" key="1">
    <source>
        <dbReference type="ARBA" id="ARBA00038158"/>
    </source>
</evidence>
<keyword evidence="3" id="KW-0489">Methyltransferase</keyword>
<dbReference type="SUPFAM" id="SSF53335">
    <property type="entry name" value="S-adenosyl-L-methionine-dependent methyltransferases"/>
    <property type="match status" value="1"/>
</dbReference>
<comment type="similarity">
    <text evidence="1">Belongs to the methyltransferase superfamily. LaeA methyltransferase family.</text>
</comment>
<evidence type="ECO:0000256" key="2">
    <source>
        <dbReference type="SAM" id="MobiDB-lite"/>
    </source>
</evidence>
<feature type="region of interest" description="Disordered" evidence="2">
    <location>
        <begin position="327"/>
        <end position="348"/>
    </location>
</feature>
<dbReference type="STRING" id="1141098.A0A1Y2EIA7"/>
<keyword evidence="4" id="KW-1185">Reference proteome</keyword>
<dbReference type="PANTHER" id="PTHR43591">
    <property type="entry name" value="METHYLTRANSFERASE"/>
    <property type="match status" value="1"/>
</dbReference>
<reference evidence="3 4" key="1">
    <citation type="submission" date="2016-07" db="EMBL/GenBank/DDBJ databases">
        <title>Pervasive Adenine N6-methylation of Active Genes in Fungi.</title>
        <authorList>
            <consortium name="DOE Joint Genome Institute"/>
            <person name="Mondo S.J."/>
            <person name="Dannebaum R.O."/>
            <person name="Kuo R.C."/>
            <person name="Labutti K."/>
            <person name="Haridas S."/>
            <person name="Kuo A."/>
            <person name="Salamov A."/>
            <person name="Ahrendt S.R."/>
            <person name="Lipzen A."/>
            <person name="Sullivan W."/>
            <person name="Andreopoulos W.B."/>
            <person name="Clum A."/>
            <person name="Lindquist E."/>
            <person name="Daum C."/>
            <person name="Ramamoorthy G.K."/>
            <person name="Gryganskyi A."/>
            <person name="Culley D."/>
            <person name="Magnuson J.K."/>
            <person name="James T.Y."/>
            <person name="O'Malley M.A."/>
            <person name="Stajich J.E."/>
            <person name="Spatafora J.W."/>
            <person name="Visel A."/>
            <person name="Grigoriev I.V."/>
        </authorList>
    </citation>
    <scope>NUCLEOTIDE SEQUENCE [LARGE SCALE GENOMIC DNA]</scope>
    <source>
        <strain evidence="3 4">CBS 129021</strain>
    </source>
</reference>
<evidence type="ECO:0000313" key="4">
    <source>
        <dbReference type="Proteomes" id="UP000193689"/>
    </source>
</evidence>
<gene>
    <name evidence="3" type="ORF">BCR38DRAFT_330051</name>
</gene>
<accession>A0A1Y2EIA7</accession>
<dbReference type="GO" id="GO:0032259">
    <property type="term" value="P:methylation"/>
    <property type="evidence" value="ECO:0007669"/>
    <property type="project" value="UniProtKB-KW"/>
</dbReference>
<organism evidence="3 4">
    <name type="scientific">Pseudomassariella vexata</name>
    <dbReference type="NCBI Taxonomy" id="1141098"/>
    <lineage>
        <taxon>Eukaryota</taxon>
        <taxon>Fungi</taxon>
        <taxon>Dikarya</taxon>
        <taxon>Ascomycota</taxon>
        <taxon>Pezizomycotina</taxon>
        <taxon>Sordariomycetes</taxon>
        <taxon>Xylariomycetidae</taxon>
        <taxon>Amphisphaeriales</taxon>
        <taxon>Pseudomassariaceae</taxon>
        <taxon>Pseudomassariella</taxon>
    </lineage>
</organism>
<name>A0A1Y2EIA7_9PEZI</name>
<dbReference type="Proteomes" id="UP000193689">
    <property type="component" value="Unassembled WGS sequence"/>
</dbReference>
<dbReference type="AlphaFoldDB" id="A0A1Y2EIA7"/>
<dbReference type="InterPro" id="IPR029063">
    <property type="entry name" value="SAM-dependent_MTases_sf"/>
</dbReference>
<evidence type="ECO:0000313" key="3">
    <source>
        <dbReference type="EMBL" id="ORY71308.1"/>
    </source>
</evidence>
<dbReference type="InParanoid" id="A0A1Y2EIA7"/>
<dbReference type="GO" id="GO:0008168">
    <property type="term" value="F:methyltransferase activity"/>
    <property type="evidence" value="ECO:0007669"/>
    <property type="project" value="UniProtKB-KW"/>
</dbReference>
<protein>
    <submittedName>
        <fullName evidence="3">S-adenosyl-L-methionine-dependent methyltransferase</fullName>
    </submittedName>
</protein>
<dbReference type="OrthoDB" id="2013972at2759"/>
<feature type="region of interest" description="Disordered" evidence="2">
    <location>
        <begin position="1"/>
        <end position="36"/>
    </location>
</feature>
<comment type="caution">
    <text evidence="3">The sequence shown here is derived from an EMBL/GenBank/DDBJ whole genome shotgun (WGS) entry which is preliminary data.</text>
</comment>
<keyword evidence="3" id="KW-0808">Transferase</keyword>
<dbReference type="EMBL" id="MCFJ01000001">
    <property type="protein sequence ID" value="ORY71308.1"/>
    <property type="molecule type" value="Genomic_DNA"/>
</dbReference>
<sequence>MDNNWQPDDFFSGDNDSPRVPSGESIIEPDSVTGHDGRTYHGYKQGKYFLPNDPAEQDRLDMQHANLTLLLEGKLACAPVYNPEWIMDVATGTGIWALDFARQNPHSKVVGSDLSKIQPDLETSVPNCEFIKEDAEEEWIYDHKFDYVHLRLCVSCFNDHRTVMKHAFDNLNPGGWIEYQDSTADPYRYLGTAEGSAFKRWADLFLSSGAALGRDMLVTNKYEGWLIETGFVDVVEKRLPWPLSPWPDNPRLREVGRFNRTTWPFMATRKILVSGSGLPEQQVDQIIADAKRELADVRNMFFVPFWIVYGRKPFDWEVKKLTANIEHTGENESGGERIAPVPDKSQGS</sequence>